<gene>
    <name evidence="4" type="ORF">NVS89_18900</name>
</gene>
<accession>A0A9X2PEE9</accession>
<keyword evidence="1" id="KW-0560">Oxidoreductase</keyword>
<protein>
    <submittedName>
        <fullName evidence="4">NAD(P)/FAD-dependent oxidoreductase</fullName>
    </submittedName>
</protein>
<name>A0A9X2PEE9_9HYPH</name>
<evidence type="ECO:0000313" key="4">
    <source>
        <dbReference type="EMBL" id="MCS0497159.1"/>
    </source>
</evidence>
<evidence type="ECO:0000256" key="1">
    <source>
        <dbReference type="ARBA" id="ARBA00023002"/>
    </source>
</evidence>
<dbReference type="Proteomes" id="UP001151088">
    <property type="component" value="Unassembled WGS sequence"/>
</dbReference>
<organism evidence="4 5">
    <name type="scientific">Ancylobacter mangrovi</name>
    <dbReference type="NCBI Taxonomy" id="2972472"/>
    <lineage>
        <taxon>Bacteria</taxon>
        <taxon>Pseudomonadati</taxon>
        <taxon>Pseudomonadota</taxon>
        <taxon>Alphaproteobacteria</taxon>
        <taxon>Hyphomicrobiales</taxon>
        <taxon>Xanthobacteraceae</taxon>
        <taxon>Ancylobacter</taxon>
    </lineage>
</organism>
<dbReference type="InterPro" id="IPR007419">
    <property type="entry name" value="BFD-like_2Fe2S-bd_dom"/>
</dbReference>
<comment type="caution">
    <text evidence="4">The sequence shown here is derived from an EMBL/GenBank/DDBJ whole genome shotgun (WGS) entry which is preliminary data.</text>
</comment>
<dbReference type="GO" id="GO:0016491">
    <property type="term" value="F:oxidoreductase activity"/>
    <property type="evidence" value="ECO:0007669"/>
    <property type="project" value="UniProtKB-KW"/>
</dbReference>
<dbReference type="SUPFAM" id="SSF54373">
    <property type="entry name" value="FAD-linked reductases, C-terminal domain"/>
    <property type="match status" value="1"/>
</dbReference>
<dbReference type="InterPro" id="IPR006076">
    <property type="entry name" value="FAD-dep_OxRdtase"/>
</dbReference>
<dbReference type="EMBL" id="JANTHZ010000010">
    <property type="protein sequence ID" value="MCS0497159.1"/>
    <property type="molecule type" value="Genomic_DNA"/>
</dbReference>
<keyword evidence="5" id="KW-1185">Reference proteome</keyword>
<dbReference type="InterPro" id="IPR052745">
    <property type="entry name" value="G3P_Oxidase/Oxidoreductase"/>
</dbReference>
<dbReference type="PANTHER" id="PTHR42720">
    <property type="entry name" value="GLYCEROL-3-PHOSPHATE DEHYDROGENASE"/>
    <property type="match status" value="1"/>
</dbReference>
<reference evidence="4" key="1">
    <citation type="submission" date="2022-08" db="EMBL/GenBank/DDBJ databases">
        <authorList>
            <person name="Li F."/>
        </authorList>
    </citation>
    <scope>NUCLEOTIDE SEQUENCE</scope>
    <source>
        <strain evidence="4">MQZ15Z-1</strain>
    </source>
</reference>
<feature type="domain" description="BFD-like [2Fe-2S]-binding" evidence="3">
    <location>
        <begin position="406"/>
        <end position="456"/>
    </location>
</feature>
<evidence type="ECO:0000313" key="5">
    <source>
        <dbReference type="Proteomes" id="UP001151088"/>
    </source>
</evidence>
<dbReference type="CDD" id="cd19946">
    <property type="entry name" value="GlpA-like_Fer2_BFD-like"/>
    <property type="match status" value="1"/>
</dbReference>
<dbReference type="Gene3D" id="1.10.10.1100">
    <property type="entry name" value="BFD-like [2Fe-2S]-binding domain"/>
    <property type="match status" value="1"/>
</dbReference>
<dbReference type="AlphaFoldDB" id="A0A9X2PEE9"/>
<evidence type="ECO:0000259" key="3">
    <source>
        <dbReference type="Pfam" id="PF04324"/>
    </source>
</evidence>
<dbReference type="Pfam" id="PF04324">
    <property type="entry name" value="Fer2_BFD"/>
    <property type="match status" value="1"/>
</dbReference>
<dbReference type="Gene3D" id="3.50.50.60">
    <property type="entry name" value="FAD/NAD(P)-binding domain"/>
    <property type="match status" value="1"/>
</dbReference>
<sequence>MLHAQARPTPAPSLQEMFDVAIIGAGVVGCALARRFALAGAKVVLVEKGSDILSGASKANSAILHTGFDAPPGSLELELVKAGRAEYLDIRDSLGLPLVTTGALVCAWNEAEAAKLEAIAAQGRDNGVAGLRLLNAHEARAGMPALSPRLVAAIEVEGEHIIDPWSAPLAYLTQAVALGARFLRRAELIEGRFGGDWTLATSAGELRARAVVNAAGLYGDEVDRRLGFAPEFEIRPRKGQFVVLDKAAFPHVPRIVLPVPTEITKGVVVCPTAFGNVLIGPTAEEQEDRTRATVETDTLRALLKRGAEIVPALEGVPVTAVYAGLRPASEEKGYRIFARPESRAITLGGIRSTGLSAALGLAQHALQLHAAFEGPPLAPVGAPAVHLPNLAETRERDWQQPDHGEIVCHCELVTRREIEAAFESAVPPGDFGGLRRRTRAGMGRCQGFYCNARLAEMTRGRLAEPLAVGEDEEPGRS</sequence>
<dbReference type="Pfam" id="PF01266">
    <property type="entry name" value="DAO"/>
    <property type="match status" value="1"/>
</dbReference>
<proteinExistence type="predicted"/>
<dbReference type="Gene3D" id="3.30.9.10">
    <property type="entry name" value="D-Amino Acid Oxidase, subunit A, domain 2"/>
    <property type="match status" value="1"/>
</dbReference>
<dbReference type="InterPro" id="IPR036188">
    <property type="entry name" value="FAD/NAD-bd_sf"/>
</dbReference>
<dbReference type="SUPFAM" id="SSF51905">
    <property type="entry name" value="FAD/NAD(P)-binding domain"/>
    <property type="match status" value="1"/>
</dbReference>
<dbReference type="InterPro" id="IPR041854">
    <property type="entry name" value="BFD-like_2Fe2S-bd_dom_sf"/>
</dbReference>
<dbReference type="RefSeq" id="WP_258734313.1">
    <property type="nucleotide sequence ID" value="NZ_JANTHZ010000010.1"/>
</dbReference>
<dbReference type="PANTHER" id="PTHR42720:SF1">
    <property type="entry name" value="GLYCEROL 3-PHOSPHATE OXIDASE"/>
    <property type="match status" value="1"/>
</dbReference>
<evidence type="ECO:0000259" key="2">
    <source>
        <dbReference type="Pfam" id="PF01266"/>
    </source>
</evidence>
<dbReference type="PROSITE" id="PS51257">
    <property type="entry name" value="PROKAR_LIPOPROTEIN"/>
    <property type="match status" value="1"/>
</dbReference>
<feature type="domain" description="FAD dependent oxidoreductase" evidence="2">
    <location>
        <begin position="19"/>
        <end position="365"/>
    </location>
</feature>